<protein>
    <submittedName>
        <fullName evidence="1">Uncharacterized protein</fullName>
    </submittedName>
</protein>
<comment type="caution">
    <text evidence="1">The sequence shown here is derived from an EMBL/GenBank/DDBJ whole genome shotgun (WGS) entry which is preliminary data.</text>
</comment>
<sequence length="94" mass="10512">MMEVRRDLQLDHPEDPNILERLLLSIGELFGLFNWSESRDVAEAGSARMEERAKASHKAFDDPFSLLLSSLAPEQMRPPTDGTAMVVVDDIVEG</sequence>
<dbReference type="AlphaFoldDB" id="A0AAU9MQN0"/>
<keyword evidence="2" id="KW-1185">Reference proteome</keyword>
<organism evidence="1 2">
    <name type="scientific">Lactuca virosa</name>
    <dbReference type="NCBI Taxonomy" id="75947"/>
    <lineage>
        <taxon>Eukaryota</taxon>
        <taxon>Viridiplantae</taxon>
        <taxon>Streptophyta</taxon>
        <taxon>Embryophyta</taxon>
        <taxon>Tracheophyta</taxon>
        <taxon>Spermatophyta</taxon>
        <taxon>Magnoliopsida</taxon>
        <taxon>eudicotyledons</taxon>
        <taxon>Gunneridae</taxon>
        <taxon>Pentapetalae</taxon>
        <taxon>asterids</taxon>
        <taxon>campanulids</taxon>
        <taxon>Asterales</taxon>
        <taxon>Asteraceae</taxon>
        <taxon>Cichorioideae</taxon>
        <taxon>Cichorieae</taxon>
        <taxon>Lactucinae</taxon>
        <taxon>Lactuca</taxon>
    </lineage>
</organism>
<gene>
    <name evidence="1" type="ORF">LVIROSA_LOCUS16966</name>
</gene>
<evidence type="ECO:0000313" key="2">
    <source>
        <dbReference type="Proteomes" id="UP001157418"/>
    </source>
</evidence>
<name>A0AAU9MQN0_9ASTR</name>
<dbReference type="EMBL" id="CAKMRJ010003334">
    <property type="protein sequence ID" value="CAH1430164.1"/>
    <property type="molecule type" value="Genomic_DNA"/>
</dbReference>
<evidence type="ECO:0000313" key="1">
    <source>
        <dbReference type="EMBL" id="CAH1430164.1"/>
    </source>
</evidence>
<dbReference type="Proteomes" id="UP001157418">
    <property type="component" value="Unassembled WGS sequence"/>
</dbReference>
<reference evidence="1 2" key="1">
    <citation type="submission" date="2022-01" db="EMBL/GenBank/DDBJ databases">
        <authorList>
            <person name="Xiong W."/>
            <person name="Schranz E."/>
        </authorList>
    </citation>
    <scope>NUCLEOTIDE SEQUENCE [LARGE SCALE GENOMIC DNA]</scope>
</reference>
<accession>A0AAU9MQN0</accession>
<proteinExistence type="predicted"/>